<feature type="compositionally biased region" description="Polar residues" evidence="17">
    <location>
        <begin position="91"/>
        <end position="103"/>
    </location>
</feature>
<name>A0A8T2PK60_9TELE</name>
<evidence type="ECO:0000259" key="18">
    <source>
        <dbReference type="PROSITE" id="PS51192"/>
    </source>
</evidence>
<evidence type="ECO:0000256" key="15">
    <source>
        <dbReference type="ARBA" id="ARBA00075438"/>
    </source>
</evidence>
<dbReference type="EC" id="3.6.4.13" evidence="3"/>
<comment type="catalytic activity">
    <reaction evidence="12">
        <text>ATP + H2O = ADP + phosphate + H(+)</text>
        <dbReference type="Rhea" id="RHEA:13065"/>
        <dbReference type="ChEBI" id="CHEBI:15377"/>
        <dbReference type="ChEBI" id="CHEBI:15378"/>
        <dbReference type="ChEBI" id="CHEBI:30616"/>
        <dbReference type="ChEBI" id="CHEBI:43474"/>
        <dbReference type="ChEBI" id="CHEBI:456216"/>
        <dbReference type="EC" id="3.6.4.13"/>
    </reaction>
</comment>
<dbReference type="Pfam" id="PF00271">
    <property type="entry name" value="Helicase_C"/>
    <property type="match status" value="1"/>
</dbReference>
<feature type="region of interest" description="Disordered" evidence="17">
    <location>
        <begin position="67"/>
        <end position="149"/>
    </location>
</feature>
<gene>
    <name evidence="21" type="ORF">JZ751_026405</name>
</gene>
<dbReference type="AlphaFoldDB" id="A0A8T2PK60"/>
<dbReference type="GO" id="GO:0003723">
    <property type="term" value="F:RNA binding"/>
    <property type="evidence" value="ECO:0007669"/>
    <property type="project" value="UniProtKB-KW"/>
</dbReference>
<comment type="caution">
    <text evidence="21">The sequence shown here is derived from an EMBL/GenBank/DDBJ whole genome shotgun (WGS) entry which is preliminary data.</text>
</comment>
<proteinExistence type="inferred from homology"/>
<feature type="compositionally biased region" description="Low complexity" evidence="17">
    <location>
        <begin position="720"/>
        <end position="737"/>
    </location>
</feature>
<keyword evidence="6" id="KW-0378">Hydrolase</keyword>
<protein>
    <recommendedName>
        <fullName evidence="14">ATP-dependent RNA helicase DDX42</fullName>
        <ecNumber evidence="3">3.6.4.13</ecNumber>
    </recommendedName>
    <alternativeName>
        <fullName evidence="15">DEAD box protein 42</fullName>
    </alternativeName>
</protein>
<sequence length="922" mass="101799">MNWNKGGPGAKRGFGFGGFSLATGKKEEPRLPQPSHSSFGSAGSGYGKNQQLPSFYKIGTKRANFDEENAYFEDDEEESSNVDLPYIPAENSPTRQHFQSQGSDSEEDPLDAFMAEVEDQASKDLKKLEDKEKEKKPEKGIRDDIEEEDDQEAYFRYMAENPTAGLTQDEEEDNVDYDSDGNPIAPATKKIIMPLPPIDHSEIDYPPFEKNFFNEHEELNSLTPIQVVELRQKLNLRVSGAAPPKPCTSFAHFGFDEQLMHQIRKSEYTQPTPIQCQGVPIALSGRDMIGIAKTGSGKTAAFIWPMLVHIMDQKELQAGEGPIAVIVCPTRELCQQIHAECKRFGKAYALRSVAVYGGGSMWEQAKALQEGAEIVVCTPGRLIDHVKKKATSLQRVTYLVFDEADRMFDMGFEYQVRSIASHVRPDRQTLLFSATFRKKIERLARDILVDPIRVVQGDIGEANEDVTQVVEILPSGLEKWGWLTRRLVEFTSAGSVLIFVTKKANSEELATNLTQEGYSLGLLHGDMDQSERNKVIADFKKKNLPVLVATDVAARGLDIPSIRTVVNYDVARDVDTHTHRIGRTGRAGEKGVAYTLLTTKDTSFAGDLVRNLEGANQSVSKELMDLAMQNPWFRKSRFKGGKGKKLNIGGGGLGYRERPGLGADTTERGGSGSAVLSNYESYKPSSGAMGDRMSAMKQAFQAQYKNHFVAASGFPPKLTNTNSSSSSGWTSAGSLSSVPSGDSQEAERSRAGPPASSAAPPPAQSSGTRMAGFTSAGALSSLPDSYSNLPQSYPAPPAPREAPRSDRHGDSRDRHGDGHYRHGERSDRHSGERDRYGDRERHGDRDRYGERDRYGSGRYGDSRNGEGSRRDRDGRGERDEWRGDREVGDRSGGEGRGDRGERAEDSFAVPDPPKRKKTRWDN</sequence>
<keyword evidence="22" id="KW-1185">Reference proteome</keyword>
<feature type="region of interest" description="Disordered" evidence="17">
    <location>
        <begin position="1"/>
        <end position="52"/>
    </location>
</feature>
<dbReference type="InterPro" id="IPR027417">
    <property type="entry name" value="P-loop_NTPase"/>
</dbReference>
<dbReference type="SMART" id="SM00490">
    <property type="entry name" value="HELICc"/>
    <property type="match status" value="1"/>
</dbReference>
<dbReference type="InterPro" id="IPR001650">
    <property type="entry name" value="Helicase_C-like"/>
</dbReference>
<feature type="compositionally biased region" description="Basic and acidic residues" evidence="17">
    <location>
        <begin position="120"/>
        <end position="143"/>
    </location>
</feature>
<feature type="domain" description="DEAD-box RNA helicase Q" evidence="20">
    <location>
        <begin position="248"/>
        <end position="276"/>
    </location>
</feature>
<feature type="domain" description="Helicase C-terminal" evidence="19">
    <location>
        <begin position="482"/>
        <end position="627"/>
    </location>
</feature>
<dbReference type="PANTHER" id="PTHR47958">
    <property type="entry name" value="ATP-DEPENDENT RNA HELICASE DBP3"/>
    <property type="match status" value="1"/>
</dbReference>
<comment type="subcellular location">
    <subcellularLocation>
        <location evidence="2">Cytoplasm</location>
    </subcellularLocation>
    <subcellularLocation>
        <location evidence="1">Nucleus</location>
    </subcellularLocation>
</comment>
<evidence type="ECO:0000256" key="2">
    <source>
        <dbReference type="ARBA" id="ARBA00004496"/>
    </source>
</evidence>
<dbReference type="Pfam" id="PF00270">
    <property type="entry name" value="DEAD"/>
    <property type="match status" value="1"/>
</dbReference>
<feature type="compositionally biased region" description="Basic and acidic residues" evidence="17">
    <location>
        <begin position="801"/>
        <end position="905"/>
    </location>
</feature>
<dbReference type="PROSITE" id="PS51194">
    <property type="entry name" value="HELICASE_CTER"/>
    <property type="match status" value="1"/>
</dbReference>
<dbReference type="PROSITE" id="PS00039">
    <property type="entry name" value="DEAD_ATP_HELICASE"/>
    <property type="match status" value="1"/>
</dbReference>
<accession>A0A8T2PK60</accession>
<dbReference type="InterPro" id="IPR000629">
    <property type="entry name" value="RNA-helicase_DEAD-box_CS"/>
</dbReference>
<keyword evidence="4" id="KW-0963">Cytoplasm</keyword>
<dbReference type="SUPFAM" id="SSF52540">
    <property type="entry name" value="P-loop containing nucleoside triphosphate hydrolases"/>
    <property type="match status" value="2"/>
</dbReference>
<feature type="compositionally biased region" description="Gly residues" evidence="17">
    <location>
        <begin position="1"/>
        <end position="18"/>
    </location>
</feature>
<reference evidence="21" key="1">
    <citation type="thesis" date="2021" institute="BYU ScholarsArchive" country="Provo, UT, USA">
        <title>Applications of and Algorithms for Genome Assembly and Genomic Analyses with an Emphasis on Marine Teleosts.</title>
        <authorList>
            <person name="Pickett B.D."/>
        </authorList>
    </citation>
    <scope>NUCLEOTIDE SEQUENCE</scope>
    <source>
        <strain evidence="21">HI-2016</strain>
    </source>
</reference>
<feature type="region of interest" description="Disordered" evidence="17">
    <location>
        <begin position="649"/>
        <end position="677"/>
    </location>
</feature>
<evidence type="ECO:0000256" key="10">
    <source>
        <dbReference type="ARBA" id="ARBA00023054"/>
    </source>
</evidence>
<evidence type="ECO:0000256" key="5">
    <source>
        <dbReference type="ARBA" id="ARBA00022741"/>
    </source>
</evidence>
<dbReference type="Proteomes" id="UP000824540">
    <property type="component" value="Unassembled WGS sequence"/>
</dbReference>
<evidence type="ECO:0000256" key="12">
    <source>
        <dbReference type="ARBA" id="ARBA00047984"/>
    </source>
</evidence>
<dbReference type="InterPro" id="IPR014014">
    <property type="entry name" value="RNA_helicase_DEAD_Q_motif"/>
</dbReference>
<dbReference type="EMBL" id="JAFBMS010000008">
    <property type="protein sequence ID" value="KAG9350052.1"/>
    <property type="molecule type" value="Genomic_DNA"/>
</dbReference>
<keyword evidence="8" id="KW-0067">ATP-binding</keyword>
<dbReference type="GO" id="GO:0003724">
    <property type="term" value="F:RNA helicase activity"/>
    <property type="evidence" value="ECO:0007669"/>
    <property type="project" value="UniProtKB-EC"/>
</dbReference>
<dbReference type="CDD" id="cd17952">
    <property type="entry name" value="DEADc_DDX42"/>
    <property type="match status" value="1"/>
</dbReference>
<organism evidence="21 22">
    <name type="scientific">Albula glossodonta</name>
    <name type="common">roundjaw bonefish</name>
    <dbReference type="NCBI Taxonomy" id="121402"/>
    <lineage>
        <taxon>Eukaryota</taxon>
        <taxon>Metazoa</taxon>
        <taxon>Chordata</taxon>
        <taxon>Craniata</taxon>
        <taxon>Vertebrata</taxon>
        <taxon>Euteleostomi</taxon>
        <taxon>Actinopterygii</taxon>
        <taxon>Neopterygii</taxon>
        <taxon>Teleostei</taxon>
        <taxon>Albuliformes</taxon>
        <taxon>Albulidae</taxon>
        <taxon>Albula</taxon>
    </lineage>
</organism>
<evidence type="ECO:0000256" key="6">
    <source>
        <dbReference type="ARBA" id="ARBA00022801"/>
    </source>
</evidence>
<feature type="compositionally biased region" description="Acidic residues" evidence="17">
    <location>
        <begin position="67"/>
        <end position="80"/>
    </location>
</feature>
<keyword evidence="5" id="KW-0547">Nucleotide-binding</keyword>
<dbReference type="Gene3D" id="3.40.50.300">
    <property type="entry name" value="P-loop containing nucleotide triphosphate hydrolases"/>
    <property type="match status" value="2"/>
</dbReference>
<dbReference type="PROSITE" id="PS51192">
    <property type="entry name" value="HELICASE_ATP_BIND_1"/>
    <property type="match status" value="1"/>
</dbReference>
<evidence type="ECO:0000259" key="19">
    <source>
        <dbReference type="PROSITE" id="PS51194"/>
    </source>
</evidence>
<feature type="short sequence motif" description="Q motif" evidence="16">
    <location>
        <begin position="248"/>
        <end position="276"/>
    </location>
</feature>
<feature type="region of interest" description="Disordered" evidence="17">
    <location>
        <begin position="720"/>
        <end position="922"/>
    </location>
</feature>
<dbReference type="PROSITE" id="PS51195">
    <property type="entry name" value="Q_MOTIF"/>
    <property type="match status" value="1"/>
</dbReference>
<evidence type="ECO:0000313" key="22">
    <source>
        <dbReference type="Proteomes" id="UP000824540"/>
    </source>
</evidence>
<dbReference type="SMART" id="SM00487">
    <property type="entry name" value="DEXDc"/>
    <property type="match status" value="1"/>
</dbReference>
<dbReference type="InterPro" id="IPR011545">
    <property type="entry name" value="DEAD/DEAH_box_helicase_dom"/>
</dbReference>
<dbReference type="FunFam" id="3.40.50.300:FF:000079">
    <property type="entry name" value="probable ATP-dependent RNA helicase DDX17"/>
    <property type="match status" value="1"/>
</dbReference>
<dbReference type="CDD" id="cd18787">
    <property type="entry name" value="SF2_C_DEAD"/>
    <property type="match status" value="1"/>
</dbReference>
<evidence type="ECO:0000256" key="8">
    <source>
        <dbReference type="ARBA" id="ARBA00022840"/>
    </source>
</evidence>
<dbReference type="GO" id="GO:0005524">
    <property type="term" value="F:ATP binding"/>
    <property type="evidence" value="ECO:0007669"/>
    <property type="project" value="UniProtKB-KW"/>
</dbReference>
<evidence type="ECO:0000256" key="13">
    <source>
        <dbReference type="ARBA" id="ARBA00061633"/>
    </source>
</evidence>
<evidence type="ECO:0000256" key="7">
    <source>
        <dbReference type="ARBA" id="ARBA00022806"/>
    </source>
</evidence>
<evidence type="ECO:0000256" key="4">
    <source>
        <dbReference type="ARBA" id="ARBA00022490"/>
    </source>
</evidence>
<dbReference type="GO" id="GO:0005634">
    <property type="term" value="C:nucleus"/>
    <property type="evidence" value="ECO:0007669"/>
    <property type="project" value="UniProtKB-SubCell"/>
</dbReference>
<evidence type="ECO:0000259" key="20">
    <source>
        <dbReference type="PROSITE" id="PS51195"/>
    </source>
</evidence>
<feature type="compositionally biased region" description="Polar residues" evidence="17">
    <location>
        <begin position="782"/>
        <end position="791"/>
    </location>
</feature>
<keyword evidence="10" id="KW-0175">Coiled coil</keyword>
<dbReference type="InterPro" id="IPR014001">
    <property type="entry name" value="Helicase_ATP-bd"/>
</dbReference>
<dbReference type="OrthoDB" id="196131at2759"/>
<dbReference type="GO" id="GO:0005737">
    <property type="term" value="C:cytoplasm"/>
    <property type="evidence" value="ECO:0007669"/>
    <property type="project" value="UniProtKB-SubCell"/>
</dbReference>
<evidence type="ECO:0000256" key="11">
    <source>
        <dbReference type="ARBA" id="ARBA00023242"/>
    </source>
</evidence>
<comment type="similarity">
    <text evidence="13">Belongs to the DEAD box helicase family. DDX42 subfamily.</text>
</comment>
<keyword evidence="11" id="KW-0539">Nucleus</keyword>
<dbReference type="GO" id="GO:0016787">
    <property type="term" value="F:hydrolase activity"/>
    <property type="evidence" value="ECO:0007669"/>
    <property type="project" value="UniProtKB-KW"/>
</dbReference>
<feature type="domain" description="Helicase ATP-binding" evidence="18">
    <location>
        <begin position="279"/>
        <end position="454"/>
    </location>
</feature>
<evidence type="ECO:0000256" key="1">
    <source>
        <dbReference type="ARBA" id="ARBA00004123"/>
    </source>
</evidence>
<keyword evidence="7" id="KW-0347">Helicase</keyword>
<evidence type="ECO:0000313" key="21">
    <source>
        <dbReference type="EMBL" id="KAG9350052.1"/>
    </source>
</evidence>
<evidence type="ECO:0000256" key="17">
    <source>
        <dbReference type="SAM" id="MobiDB-lite"/>
    </source>
</evidence>
<evidence type="ECO:0000256" key="16">
    <source>
        <dbReference type="PROSITE-ProRule" id="PRU00552"/>
    </source>
</evidence>
<evidence type="ECO:0000256" key="3">
    <source>
        <dbReference type="ARBA" id="ARBA00012552"/>
    </source>
</evidence>
<evidence type="ECO:0000256" key="9">
    <source>
        <dbReference type="ARBA" id="ARBA00022884"/>
    </source>
</evidence>
<dbReference type="FunFam" id="3.40.50.300:FF:000524">
    <property type="entry name" value="ATP-dependent RNA helicase DDX42"/>
    <property type="match status" value="1"/>
</dbReference>
<keyword evidence="9" id="KW-0694">RNA-binding</keyword>
<evidence type="ECO:0000256" key="14">
    <source>
        <dbReference type="ARBA" id="ARBA00068282"/>
    </source>
</evidence>
<feature type="compositionally biased region" description="Polar residues" evidence="17">
    <location>
        <begin position="34"/>
        <end position="52"/>
    </location>
</feature>